<keyword evidence="6" id="KW-0482">Metalloprotease</keyword>
<dbReference type="GO" id="GO:0008270">
    <property type="term" value="F:zinc ion binding"/>
    <property type="evidence" value="ECO:0007669"/>
    <property type="project" value="InterPro"/>
</dbReference>
<accession>A0A839H9D5</accession>
<dbReference type="SMART" id="SM00235">
    <property type="entry name" value="ZnMc"/>
    <property type="match status" value="1"/>
</dbReference>
<dbReference type="GO" id="GO:0004222">
    <property type="term" value="F:metalloendopeptidase activity"/>
    <property type="evidence" value="ECO:0007669"/>
    <property type="project" value="InterPro"/>
</dbReference>
<organism evidence="6 7">
    <name type="scientific">Limosilactobacillus albertensis</name>
    <dbReference type="NCBI Taxonomy" id="2759752"/>
    <lineage>
        <taxon>Bacteria</taxon>
        <taxon>Bacillati</taxon>
        <taxon>Bacillota</taxon>
        <taxon>Bacilli</taxon>
        <taxon>Lactobacillales</taxon>
        <taxon>Lactobacillaceae</taxon>
        <taxon>Limosilactobacillus</taxon>
    </lineage>
</organism>
<dbReference type="InterPro" id="IPR001818">
    <property type="entry name" value="Pept_M10_metallopeptidase"/>
</dbReference>
<dbReference type="Pfam" id="PF00413">
    <property type="entry name" value="Peptidase_M10"/>
    <property type="match status" value="1"/>
</dbReference>
<dbReference type="InterPro" id="IPR024079">
    <property type="entry name" value="MetalloPept_cat_dom_sf"/>
</dbReference>
<dbReference type="InterPro" id="IPR006026">
    <property type="entry name" value="Peptidase_Metallo"/>
</dbReference>
<protein>
    <submittedName>
        <fullName evidence="6">Matrixin family metalloprotease</fullName>
    </submittedName>
</protein>
<dbReference type="SUPFAM" id="SSF55486">
    <property type="entry name" value="Metalloproteases ('zincins'), catalytic domain"/>
    <property type="match status" value="1"/>
</dbReference>
<keyword evidence="1 6" id="KW-0645">Protease</keyword>
<keyword evidence="2" id="KW-0479">Metal-binding</keyword>
<dbReference type="Proteomes" id="UP000547628">
    <property type="component" value="Unassembled WGS sequence"/>
</dbReference>
<reference evidence="6 7" key="1">
    <citation type="submission" date="2020-07" db="EMBL/GenBank/DDBJ databases">
        <title>Description of Limosilactobacillus balticus sp. nov., Limosilactobacillus agrestis sp. nov., Limosilactobacillus albertensis sp. nov., Limosilactobacillus rudii sp. nov., Limosilactobacillus fastidiosus sp. nov., five novel Limosilactobacillus species isolated from the vertebrate gastrointestinal tract, and proposal of 6 subspecies of Limosilactobacillus reuteri adapted to the gastrointestinal tract of specific vertebrate hosts.</title>
        <authorList>
            <person name="Li F."/>
            <person name="Cheng C."/>
            <person name="Zheng J."/>
            <person name="Quevedo R.M."/>
            <person name="Li J."/>
            <person name="Roos S."/>
            <person name="Gaenzle M.G."/>
            <person name="Walter J."/>
        </authorList>
    </citation>
    <scope>NUCLEOTIDE SEQUENCE [LARGE SCALE GENOMIC DNA]</scope>
    <source>
        <strain evidence="6 7">Lr3000</strain>
    </source>
</reference>
<evidence type="ECO:0000313" key="6">
    <source>
        <dbReference type="EMBL" id="MBB1123956.1"/>
    </source>
</evidence>
<gene>
    <name evidence="6" type="ORF">H5S41_08300</name>
</gene>
<evidence type="ECO:0000256" key="2">
    <source>
        <dbReference type="ARBA" id="ARBA00022723"/>
    </source>
</evidence>
<keyword evidence="4" id="KW-0862">Zinc</keyword>
<dbReference type="AlphaFoldDB" id="A0A839H9D5"/>
<evidence type="ECO:0000256" key="3">
    <source>
        <dbReference type="ARBA" id="ARBA00022801"/>
    </source>
</evidence>
<dbReference type="Gene3D" id="3.40.390.10">
    <property type="entry name" value="Collagenase (Catalytic Domain)"/>
    <property type="match status" value="1"/>
</dbReference>
<comment type="caution">
    <text evidence="6">The sequence shown here is derived from an EMBL/GenBank/DDBJ whole genome shotgun (WGS) entry which is preliminary data.</text>
</comment>
<feature type="domain" description="Peptidase metallopeptidase" evidence="5">
    <location>
        <begin position="67"/>
        <end position="213"/>
    </location>
</feature>
<dbReference type="GO" id="GO:0006508">
    <property type="term" value="P:proteolysis"/>
    <property type="evidence" value="ECO:0007669"/>
    <property type="project" value="UniProtKB-KW"/>
</dbReference>
<sequence>MLFYLLFFGGIIWFYQNNSTFQEQFNIGIHNAQVFTQSWLHRITGKEVATPTMQSTDQQADTQDTPTDARWQQNSATIYIDIKNPVLKNATETAITQWNNTAAFTFKVVNDKNANITVSAVNDPNNGAAGLTNTSMNSATGYYLHATVELNSYYLLNPAFGYSQERIVNTAEHELGHAIGLQHTDKTSVMQPAGSYYPIQPRDIQAVKALYSSTPHPVIVEGNTNK</sequence>
<dbReference type="CDD" id="cd04268">
    <property type="entry name" value="ZnMc_MMP_like"/>
    <property type="match status" value="1"/>
</dbReference>
<proteinExistence type="predicted"/>
<keyword evidence="3" id="KW-0378">Hydrolase</keyword>
<evidence type="ECO:0000259" key="5">
    <source>
        <dbReference type="SMART" id="SM00235"/>
    </source>
</evidence>
<evidence type="ECO:0000313" key="7">
    <source>
        <dbReference type="Proteomes" id="UP000547628"/>
    </source>
</evidence>
<name>A0A839H9D5_9LACO</name>
<evidence type="ECO:0000256" key="4">
    <source>
        <dbReference type="ARBA" id="ARBA00022833"/>
    </source>
</evidence>
<dbReference type="GO" id="GO:0031012">
    <property type="term" value="C:extracellular matrix"/>
    <property type="evidence" value="ECO:0007669"/>
    <property type="project" value="InterPro"/>
</dbReference>
<evidence type="ECO:0000256" key="1">
    <source>
        <dbReference type="ARBA" id="ARBA00022670"/>
    </source>
</evidence>
<dbReference type="EMBL" id="JACIVD010000066">
    <property type="protein sequence ID" value="MBB1123956.1"/>
    <property type="molecule type" value="Genomic_DNA"/>
</dbReference>